<gene>
    <name evidence="2" type="ORF">SISSUDRAFT_1100896</name>
</gene>
<evidence type="ECO:0000313" key="3">
    <source>
        <dbReference type="Proteomes" id="UP000076798"/>
    </source>
</evidence>
<keyword evidence="3" id="KW-1185">Reference proteome</keyword>
<evidence type="ECO:0000313" key="2">
    <source>
        <dbReference type="EMBL" id="KZT31589.1"/>
    </source>
</evidence>
<dbReference type="Proteomes" id="UP000076798">
    <property type="component" value="Unassembled WGS sequence"/>
</dbReference>
<feature type="non-terminal residue" evidence="2">
    <location>
        <position position="1"/>
    </location>
</feature>
<dbReference type="AlphaFoldDB" id="A0A165WWF7"/>
<feature type="region of interest" description="Disordered" evidence="1">
    <location>
        <begin position="134"/>
        <end position="177"/>
    </location>
</feature>
<accession>A0A165WWF7</accession>
<dbReference type="EMBL" id="KV428524">
    <property type="protein sequence ID" value="KZT31589.1"/>
    <property type="molecule type" value="Genomic_DNA"/>
</dbReference>
<name>A0A165WWF7_9AGAM</name>
<organism evidence="2 3">
    <name type="scientific">Sistotremastrum suecicum HHB10207 ss-3</name>
    <dbReference type="NCBI Taxonomy" id="1314776"/>
    <lineage>
        <taxon>Eukaryota</taxon>
        <taxon>Fungi</taxon>
        <taxon>Dikarya</taxon>
        <taxon>Basidiomycota</taxon>
        <taxon>Agaricomycotina</taxon>
        <taxon>Agaricomycetes</taxon>
        <taxon>Sistotremastrales</taxon>
        <taxon>Sistotremastraceae</taxon>
        <taxon>Sistotremastrum</taxon>
    </lineage>
</organism>
<protein>
    <submittedName>
        <fullName evidence="2">Uncharacterized protein</fullName>
    </submittedName>
</protein>
<proteinExistence type="predicted"/>
<dbReference type="OrthoDB" id="411632at2759"/>
<sequence>SSTPSYAFWIDPIALEELPLLARWPDAIRSQDTWVEGEAQTGTNMTDLMMWPVEMLPHSILSFWSEGMGSIKVADNQAFSTGSFFGGPPFAIDWYSRAFYALHNHFLSQRQFGGSDLAITNAFLLQPHRFITRWPSDPQNPAKGNCGPSKGLRSYPQWTASDKEREETASSWIWDAR</sequence>
<reference evidence="2 3" key="1">
    <citation type="journal article" date="2016" name="Mol. Biol. Evol.">
        <title>Comparative Genomics of Early-Diverging Mushroom-Forming Fungi Provides Insights into the Origins of Lignocellulose Decay Capabilities.</title>
        <authorList>
            <person name="Nagy L.G."/>
            <person name="Riley R."/>
            <person name="Tritt A."/>
            <person name="Adam C."/>
            <person name="Daum C."/>
            <person name="Floudas D."/>
            <person name="Sun H."/>
            <person name="Yadav J.S."/>
            <person name="Pangilinan J."/>
            <person name="Larsson K.H."/>
            <person name="Matsuura K."/>
            <person name="Barry K."/>
            <person name="Labutti K."/>
            <person name="Kuo R."/>
            <person name="Ohm R.A."/>
            <person name="Bhattacharya S.S."/>
            <person name="Shirouzu T."/>
            <person name="Yoshinaga Y."/>
            <person name="Martin F.M."/>
            <person name="Grigoriev I.V."/>
            <person name="Hibbett D.S."/>
        </authorList>
    </citation>
    <scope>NUCLEOTIDE SEQUENCE [LARGE SCALE GENOMIC DNA]</scope>
    <source>
        <strain evidence="2 3">HHB10207 ss-3</strain>
    </source>
</reference>
<evidence type="ECO:0000256" key="1">
    <source>
        <dbReference type="SAM" id="MobiDB-lite"/>
    </source>
</evidence>